<feature type="non-terminal residue" evidence="2">
    <location>
        <position position="54"/>
    </location>
</feature>
<accession>A0A6J4HXI8</accession>
<gene>
    <name evidence="2" type="ORF">AVDCRST_MAG42-1279</name>
</gene>
<dbReference type="AlphaFoldDB" id="A0A6J4HXI8"/>
<feature type="compositionally biased region" description="Low complexity" evidence="1">
    <location>
        <begin position="1"/>
        <end position="11"/>
    </location>
</feature>
<evidence type="ECO:0000256" key="1">
    <source>
        <dbReference type="SAM" id="MobiDB-lite"/>
    </source>
</evidence>
<organism evidence="2">
    <name type="scientific">uncultured Chthoniobacterales bacterium</name>
    <dbReference type="NCBI Taxonomy" id="1836801"/>
    <lineage>
        <taxon>Bacteria</taxon>
        <taxon>Pseudomonadati</taxon>
        <taxon>Verrucomicrobiota</taxon>
        <taxon>Spartobacteria</taxon>
        <taxon>Chthoniobacterales</taxon>
        <taxon>environmental samples</taxon>
    </lineage>
</organism>
<sequence length="54" mass="6253">WPDVPAPTTRQPRSRRQRRRQTCGPMPIDCKTRSTRPPNSGSSRAASPRRLLRR</sequence>
<evidence type="ECO:0000313" key="2">
    <source>
        <dbReference type="EMBL" id="CAA9233883.1"/>
    </source>
</evidence>
<reference evidence="2" key="1">
    <citation type="submission" date="2020-02" db="EMBL/GenBank/DDBJ databases">
        <authorList>
            <person name="Meier V. D."/>
        </authorList>
    </citation>
    <scope>NUCLEOTIDE SEQUENCE</scope>
    <source>
        <strain evidence="2">AVDCRST_MAG42</strain>
    </source>
</reference>
<proteinExistence type="predicted"/>
<name>A0A6J4HXI8_9BACT</name>
<feature type="compositionally biased region" description="Low complexity" evidence="1">
    <location>
        <begin position="36"/>
        <end position="54"/>
    </location>
</feature>
<dbReference type="EMBL" id="CADCTA010000055">
    <property type="protein sequence ID" value="CAA9233883.1"/>
    <property type="molecule type" value="Genomic_DNA"/>
</dbReference>
<protein>
    <submittedName>
        <fullName evidence="2">Uncharacterized protein</fullName>
    </submittedName>
</protein>
<feature type="non-terminal residue" evidence="2">
    <location>
        <position position="1"/>
    </location>
</feature>
<feature type="compositionally biased region" description="Basic residues" evidence="1">
    <location>
        <begin position="12"/>
        <end position="21"/>
    </location>
</feature>
<feature type="region of interest" description="Disordered" evidence="1">
    <location>
        <begin position="1"/>
        <end position="54"/>
    </location>
</feature>